<keyword evidence="6" id="KW-0698">rRNA processing</keyword>
<comment type="similarity">
    <text evidence="3">Belongs to the radical SAM superfamily. RlmN family.</text>
</comment>
<keyword evidence="16" id="KW-1185">Reference proteome</keyword>
<reference evidence="16" key="1">
    <citation type="submission" date="2016-10" db="EMBL/GenBank/DDBJ databases">
        <authorList>
            <person name="Varghese N."/>
            <person name="Submissions S."/>
        </authorList>
    </citation>
    <scope>NUCLEOTIDE SEQUENCE [LARGE SCALE GENOMIC DNA]</scope>
    <source>
        <strain evidence="16">DSM 3384</strain>
    </source>
</reference>
<dbReference type="GO" id="GO:0051539">
    <property type="term" value="F:4 iron, 4 sulfur cluster binding"/>
    <property type="evidence" value="ECO:0007669"/>
    <property type="project" value="UniProtKB-KW"/>
</dbReference>
<keyword evidence="10" id="KW-0479">Metal-binding</keyword>
<dbReference type="PIRSF" id="PIRSF006004">
    <property type="entry name" value="CHP00048"/>
    <property type="match status" value="1"/>
</dbReference>
<dbReference type="PANTHER" id="PTHR30544:SF5">
    <property type="entry name" value="RADICAL SAM CORE DOMAIN-CONTAINING PROTEIN"/>
    <property type="match status" value="1"/>
</dbReference>
<feature type="domain" description="Radical SAM core" evidence="14">
    <location>
        <begin position="97"/>
        <end position="330"/>
    </location>
</feature>
<gene>
    <name evidence="15" type="ORF">SAMN04487931_108157</name>
</gene>
<dbReference type="SFLD" id="SFLDG01062">
    <property type="entry name" value="methyltransferase_(Class_A)"/>
    <property type="match status" value="1"/>
</dbReference>
<dbReference type="Pfam" id="PF04055">
    <property type="entry name" value="Radical_SAM"/>
    <property type="match status" value="1"/>
</dbReference>
<keyword evidence="4" id="KW-0004">4Fe-4S</keyword>
<dbReference type="Gene3D" id="3.20.20.70">
    <property type="entry name" value="Aldolase class I"/>
    <property type="match status" value="1"/>
</dbReference>
<dbReference type="InterPro" id="IPR058240">
    <property type="entry name" value="rSAM_sf"/>
</dbReference>
<comment type="cofactor">
    <cofactor evidence="1">
        <name>[4Fe-4S] cluster</name>
        <dbReference type="ChEBI" id="CHEBI:49883"/>
    </cofactor>
</comment>
<dbReference type="Proteomes" id="UP000199608">
    <property type="component" value="Unassembled WGS sequence"/>
</dbReference>
<dbReference type="GO" id="GO:0005737">
    <property type="term" value="C:cytoplasm"/>
    <property type="evidence" value="ECO:0007669"/>
    <property type="project" value="UniProtKB-SubCell"/>
</dbReference>
<dbReference type="SFLD" id="SFLDS00029">
    <property type="entry name" value="Radical_SAM"/>
    <property type="match status" value="1"/>
</dbReference>
<dbReference type="EMBL" id="FNLL01000008">
    <property type="protein sequence ID" value="SDU42993.1"/>
    <property type="molecule type" value="Genomic_DNA"/>
</dbReference>
<dbReference type="GO" id="GO:0070475">
    <property type="term" value="P:rRNA base methylation"/>
    <property type="evidence" value="ECO:0007669"/>
    <property type="project" value="InterPro"/>
</dbReference>
<evidence type="ECO:0000256" key="4">
    <source>
        <dbReference type="ARBA" id="ARBA00022485"/>
    </source>
</evidence>
<proteinExistence type="inferred from homology"/>
<sequence>MEILDLTLDQLTCRLKQTFGKGQFHASALYRETFKFGNKEFFEAKEFTSSPAFTGQLKNKITLIPGQIVETFKENNLTKFITKLSDGQKIESVIIPMTNHQTLCVSSQVGCKMGCRFCETGRMGFKRNLKTFEITGQLFNARFTLKEKIKNIVFMGMGEPFDNFDPVIQAIRIMNEQKGFDIALSHITVSTSGLINGIEKLADLDMQGLRLAISINAADDKTRSWLMPVNKTIPLISLKKALQSFPLTKRGCFLFEYILIKGLNDSQKDAIRLADYIKPLPVRLNLIPCNPVNGFNYESPCDADMHKFAQTLTNKGIFVIKRWTRGQSVAAGCGQLGQKC</sequence>
<dbReference type="GO" id="GO:0008173">
    <property type="term" value="F:RNA methyltransferase activity"/>
    <property type="evidence" value="ECO:0007669"/>
    <property type="project" value="InterPro"/>
</dbReference>
<evidence type="ECO:0000256" key="3">
    <source>
        <dbReference type="ARBA" id="ARBA00007544"/>
    </source>
</evidence>
<evidence type="ECO:0000256" key="11">
    <source>
        <dbReference type="ARBA" id="ARBA00023004"/>
    </source>
</evidence>
<keyword evidence="13" id="KW-1015">Disulfide bond</keyword>
<evidence type="ECO:0000256" key="12">
    <source>
        <dbReference type="ARBA" id="ARBA00023014"/>
    </source>
</evidence>
<comment type="subcellular location">
    <subcellularLocation>
        <location evidence="2">Cytoplasm</location>
    </subcellularLocation>
</comment>
<dbReference type="GO" id="GO:0030488">
    <property type="term" value="P:tRNA methylation"/>
    <property type="evidence" value="ECO:0007669"/>
    <property type="project" value="InterPro"/>
</dbReference>
<dbReference type="PROSITE" id="PS51918">
    <property type="entry name" value="RADICAL_SAM"/>
    <property type="match status" value="1"/>
</dbReference>
<evidence type="ECO:0000256" key="8">
    <source>
        <dbReference type="ARBA" id="ARBA00022679"/>
    </source>
</evidence>
<keyword evidence="7 15" id="KW-0489">Methyltransferase</keyword>
<name>A0A1H2IFY5_9BACT</name>
<evidence type="ECO:0000256" key="9">
    <source>
        <dbReference type="ARBA" id="ARBA00022691"/>
    </source>
</evidence>
<evidence type="ECO:0000313" key="16">
    <source>
        <dbReference type="Proteomes" id="UP000199608"/>
    </source>
</evidence>
<keyword evidence="12" id="KW-0411">Iron-sulfur</keyword>
<keyword evidence="5" id="KW-0963">Cytoplasm</keyword>
<dbReference type="InterPro" id="IPR040072">
    <property type="entry name" value="Methyltransferase_A"/>
</dbReference>
<evidence type="ECO:0000256" key="2">
    <source>
        <dbReference type="ARBA" id="ARBA00004496"/>
    </source>
</evidence>
<dbReference type="GO" id="GO:0046872">
    <property type="term" value="F:metal ion binding"/>
    <property type="evidence" value="ECO:0007669"/>
    <property type="project" value="UniProtKB-KW"/>
</dbReference>
<evidence type="ECO:0000256" key="5">
    <source>
        <dbReference type="ARBA" id="ARBA00022490"/>
    </source>
</evidence>
<dbReference type="AlphaFoldDB" id="A0A1H2IFY5"/>
<accession>A0A1H2IFY5</accession>
<evidence type="ECO:0000313" key="15">
    <source>
        <dbReference type="EMBL" id="SDU42993.1"/>
    </source>
</evidence>
<dbReference type="CDD" id="cd01335">
    <property type="entry name" value="Radical_SAM"/>
    <property type="match status" value="1"/>
</dbReference>
<evidence type="ECO:0000256" key="6">
    <source>
        <dbReference type="ARBA" id="ARBA00022552"/>
    </source>
</evidence>
<evidence type="ECO:0000256" key="1">
    <source>
        <dbReference type="ARBA" id="ARBA00001966"/>
    </source>
</evidence>
<evidence type="ECO:0000259" key="14">
    <source>
        <dbReference type="PROSITE" id="PS51918"/>
    </source>
</evidence>
<dbReference type="InterPro" id="IPR004383">
    <property type="entry name" value="rRNA_lsu_MTrfase_RlmN/Cfr"/>
</dbReference>
<dbReference type="SUPFAM" id="SSF102114">
    <property type="entry name" value="Radical SAM enzymes"/>
    <property type="match status" value="1"/>
</dbReference>
<keyword evidence="9" id="KW-0949">S-adenosyl-L-methionine</keyword>
<keyword evidence="11" id="KW-0408">Iron</keyword>
<evidence type="ECO:0000256" key="7">
    <source>
        <dbReference type="ARBA" id="ARBA00022603"/>
    </source>
</evidence>
<keyword evidence="8 15" id="KW-0808">Transferase</keyword>
<dbReference type="NCBIfam" id="TIGR00048">
    <property type="entry name" value="rRNA_mod_RlmN"/>
    <property type="match status" value="1"/>
</dbReference>
<protein>
    <submittedName>
        <fullName evidence="15">23S rRNA (Adenine2503-C2)-methyltransferase</fullName>
    </submittedName>
</protein>
<dbReference type="PANTHER" id="PTHR30544">
    <property type="entry name" value="23S RRNA METHYLTRANSFERASE"/>
    <property type="match status" value="1"/>
</dbReference>
<organism evidence="15 16">
    <name type="scientific">Desulfobacula phenolica</name>
    <dbReference type="NCBI Taxonomy" id="90732"/>
    <lineage>
        <taxon>Bacteria</taxon>
        <taxon>Pseudomonadati</taxon>
        <taxon>Thermodesulfobacteriota</taxon>
        <taxon>Desulfobacteria</taxon>
        <taxon>Desulfobacterales</taxon>
        <taxon>Desulfobacteraceae</taxon>
        <taxon>Desulfobacula</taxon>
    </lineage>
</organism>
<dbReference type="InterPro" id="IPR027492">
    <property type="entry name" value="RNA_MTrfase_RlmN"/>
</dbReference>
<evidence type="ECO:0000256" key="13">
    <source>
        <dbReference type="ARBA" id="ARBA00023157"/>
    </source>
</evidence>
<dbReference type="InterPro" id="IPR007197">
    <property type="entry name" value="rSAM"/>
</dbReference>
<dbReference type="InterPro" id="IPR013785">
    <property type="entry name" value="Aldolase_TIM"/>
</dbReference>
<dbReference type="SFLD" id="SFLDF00275">
    <property type="entry name" value="adenosine_C2_methyltransferase"/>
    <property type="match status" value="1"/>
</dbReference>
<evidence type="ECO:0000256" key="10">
    <source>
        <dbReference type="ARBA" id="ARBA00022723"/>
    </source>
</evidence>
<dbReference type="RefSeq" id="WP_092235515.1">
    <property type="nucleotide sequence ID" value="NZ_FNLL01000008.1"/>
</dbReference>